<sequence>MQLFSTLKPKHSCPHKTK</sequence>
<proteinExistence type="predicted"/>
<evidence type="ECO:0000313" key="1">
    <source>
        <dbReference type="EMBL" id="JAD44066.1"/>
    </source>
</evidence>
<dbReference type="AlphaFoldDB" id="A0A0A8ZZ12"/>
<accession>A0A0A8ZZ12</accession>
<organism evidence="1">
    <name type="scientific">Arundo donax</name>
    <name type="common">Giant reed</name>
    <name type="synonym">Donax arundinaceus</name>
    <dbReference type="NCBI Taxonomy" id="35708"/>
    <lineage>
        <taxon>Eukaryota</taxon>
        <taxon>Viridiplantae</taxon>
        <taxon>Streptophyta</taxon>
        <taxon>Embryophyta</taxon>
        <taxon>Tracheophyta</taxon>
        <taxon>Spermatophyta</taxon>
        <taxon>Magnoliopsida</taxon>
        <taxon>Liliopsida</taxon>
        <taxon>Poales</taxon>
        <taxon>Poaceae</taxon>
        <taxon>PACMAD clade</taxon>
        <taxon>Arundinoideae</taxon>
        <taxon>Arundineae</taxon>
        <taxon>Arundo</taxon>
    </lineage>
</organism>
<protein>
    <submittedName>
        <fullName evidence="1">Uncharacterized protein</fullName>
    </submittedName>
</protein>
<reference evidence="1" key="1">
    <citation type="submission" date="2014-09" db="EMBL/GenBank/DDBJ databases">
        <authorList>
            <person name="Magalhaes I.L.F."/>
            <person name="Oliveira U."/>
            <person name="Santos F.R."/>
            <person name="Vidigal T.H.D.A."/>
            <person name="Brescovit A.D."/>
            <person name="Santos A.J."/>
        </authorList>
    </citation>
    <scope>NUCLEOTIDE SEQUENCE</scope>
    <source>
        <tissue evidence="1">Shoot tissue taken approximately 20 cm above the soil surface</tissue>
    </source>
</reference>
<name>A0A0A8ZZ12_ARUDO</name>
<dbReference type="EMBL" id="GBRH01253829">
    <property type="protein sequence ID" value="JAD44066.1"/>
    <property type="molecule type" value="Transcribed_RNA"/>
</dbReference>
<reference evidence="1" key="2">
    <citation type="journal article" date="2015" name="Data Brief">
        <title>Shoot transcriptome of the giant reed, Arundo donax.</title>
        <authorList>
            <person name="Barrero R.A."/>
            <person name="Guerrero F.D."/>
            <person name="Moolhuijzen P."/>
            <person name="Goolsby J.A."/>
            <person name="Tidwell J."/>
            <person name="Bellgard S.E."/>
            <person name="Bellgard M.I."/>
        </authorList>
    </citation>
    <scope>NUCLEOTIDE SEQUENCE</scope>
    <source>
        <tissue evidence="1">Shoot tissue taken approximately 20 cm above the soil surface</tissue>
    </source>
</reference>